<protein>
    <submittedName>
        <fullName evidence="1">Uncharacterized protein</fullName>
    </submittedName>
</protein>
<gene>
    <name evidence="1" type="ORF">BDZ90DRAFT_232694</name>
</gene>
<evidence type="ECO:0000313" key="2">
    <source>
        <dbReference type="Proteomes" id="UP000245884"/>
    </source>
</evidence>
<reference evidence="1 2" key="1">
    <citation type="journal article" date="2018" name="Mol. Biol. Evol.">
        <title>Broad Genomic Sampling Reveals a Smut Pathogenic Ancestry of the Fungal Clade Ustilaginomycotina.</title>
        <authorList>
            <person name="Kijpornyongpan T."/>
            <person name="Mondo S.J."/>
            <person name="Barry K."/>
            <person name="Sandor L."/>
            <person name="Lee J."/>
            <person name="Lipzen A."/>
            <person name="Pangilinan J."/>
            <person name="LaButti K."/>
            <person name="Hainaut M."/>
            <person name="Henrissat B."/>
            <person name="Grigoriev I.V."/>
            <person name="Spatafora J.W."/>
            <person name="Aime M.C."/>
        </authorList>
    </citation>
    <scope>NUCLEOTIDE SEQUENCE [LARGE SCALE GENOMIC DNA]</scope>
    <source>
        <strain evidence="1 2">MCA 5214</strain>
    </source>
</reference>
<dbReference type="GeneID" id="37028175"/>
<proteinExistence type="predicted"/>
<dbReference type="Proteomes" id="UP000245884">
    <property type="component" value="Unassembled WGS sequence"/>
</dbReference>
<keyword evidence="2" id="KW-1185">Reference proteome</keyword>
<name>A0A316UPB4_9BASI</name>
<dbReference type="EMBL" id="KZ819669">
    <property type="protein sequence ID" value="PWN27137.1"/>
    <property type="molecule type" value="Genomic_DNA"/>
</dbReference>
<organism evidence="1 2">
    <name type="scientific">Jaminaea rosea</name>
    <dbReference type="NCBI Taxonomy" id="1569628"/>
    <lineage>
        <taxon>Eukaryota</taxon>
        <taxon>Fungi</taxon>
        <taxon>Dikarya</taxon>
        <taxon>Basidiomycota</taxon>
        <taxon>Ustilaginomycotina</taxon>
        <taxon>Exobasidiomycetes</taxon>
        <taxon>Microstromatales</taxon>
        <taxon>Microstromatales incertae sedis</taxon>
        <taxon>Jaminaea</taxon>
    </lineage>
</organism>
<accession>A0A316UPB4</accession>
<evidence type="ECO:0000313" key="1">
    <source>
        <dbReference type="EMBL" id="PWN27137.1"/>
    </source>
</evidence>
<sequence>MRTLGRLFSIAPCSLSWPACDTLGPPSGHYFATDVLSLAHRHTELARLCLPASGGHMPRIATLKPLLCKPLCTPLCIRWASSIRD</sequence>
<dbReference type="RefSeq" id="XP_025361749.1">
    <property type="nucleotide sequence ID" value="XM_025506352.1"/>
</dbReference>
<dbReference type="AlphaFoldDB" id="A0A316UPB4"/>